<dbReference type="AlphaFoldDB" id="A0A7X2T485"/>
<dbReference type="GO" id="GO:0003697">
    <property type="term" value="F:single-stranded DNA binding"/>
    <property type="evidence" value="ECO:0007669"/>
    <property type="project" value="InterPro"/>
</dbReference>
<proteinExistence type="predicted"/>
<evidence type="ECO:0000313" key="4">
    <source>
        <dbReference type="Proteomes" id="UP000470082"/>
    </source>
</evidence>
<dbReference type="InterPro" id="IPR000424">
    <property type="entry name" value="Primosome_PriB/ssb"/>
</dbReference>
<dbReference type="Proteomes" id="UP000470082">
    <property type="component" value="Unassembled WGS sequence"/>
</dbReference>
<evidence type="ECO:0000256" key="2">
    <source>
        <dbReference type="PROSITE-ProRule" id="PRU00252"/>
    </source>
</evidence>
<accession>A0A7X2T485</accession>
<dbReference type="Pfam" id="PF00436">
    <property type="entry name" value="SSB"/>
    <property type="match status" value="1"/>
</dbReference>
<sequence>MAHFFYPFHFFKMIKKAGDRNECILIPEEKMNVFCLVGKIEELPSLKETVNGIKTCNVVLKVERSFANANGVYEFDTIQIEVWRGLAETLCNVSKVDDWISVKGRIMSRKYEKDGHVYNNYAFIAEKISFLHN</sequence>
<comment type="caution">
    <text evidence="3">The sequence shown here is derived from an EMBL/GenBank/DDBJ whole genome shotgun (WGS) entry which is preliminary data.</text>
</comment>
<keyword evidence="4" id="KW-1185">Reference proteome</keyword>
<dbReference type="SUPFAM" id="SSF50249">
    <property type="entry name" value="Nucleic acid-binding proteins"/>
    <property type="match status" value="1"/>
</dbReference>
<evidence type="ECO:0000313" key="3">
    <source>
        <dbReference type="EMBL" id="MSS02344.1"/>
    </source>
</evidence>
<dbReference type="PROSITE" id="PS50935">
    <property type="entry name" value="SSB"/>
    <property type="match status" value="1"/>
</dbReference>
<protein>
    <submittedName>
        <fullName evidence="3">Single-stranded DNA-binding protein</fullName>
    </submittedName>
</protein>
<keyword evidence="1 2" id="KW-0238">DNA-binding</keyword>
<name>A0A7X2T485_9FIRM</name>
<dbReference type="EMBL" id="VUMM01000028">
    <property type="protein sequence ID" value="MSS02344.1"/>
    <property type="molecule type" value="Genomic_DNA"/>
</dbReference>
<gene>
    <name evidence="3" type="ORF">FYJ50_09630</name>
</gene>
<organism evidence="3 4">
    <name type="scientific">Floccifex porci</name>
    <dbReference type="NCBI Taxonomy" id="2606629"/>
    <lineage>
        <taxon>Bacteria</taxon>
        <taxon>Bacillati</taxon>
        <taxon>Bacillota</taxon>
        <taxon>Erysipelotrichia</taxon>
        <taxon>Erysipelotrichales</taxon>
        <taxon>Erysipelotrichaceae</taxon>
        <taxon>Floccifex</taxon>
    </lineage>
</organism>
<dbReference type="CDD" id="cd04496">
    <property type="entry name" value="SSB_OBF"/>
    <property type="match status" value="1"/>
</dbReference>
<dbReference type="InterPro" id="IPR012340">
    <property type="entry name" value="NA-bd_OB-fold"/>
</dbReference>
<dbReference type="Gene3D" id="2.40.50.140">
    <property type="entry name" value="Nucleic acid-binding proteins"/>
    <property type="match status" value="1"/>
</dbReference>
<evidence type="ECO:0000256" key="1">
    <source>
        <dbReference type="ARBA" id="ARBA00023125"/>
    </source>
</evidence>
<reference evidence="3 4" key="1">
    <citation type="submission" date="2019-08" db="EMBL/GenBank/DDBJ databases">
        <title>In-depth cultivation of the pig gut microbiome towards novel bacterial diversity and tailored functional studies.</title>
        <authorList>
            <person name="Wylensek D."/>
            <person name="Hitch T.C.A."/>
            <person name="Clavel T."/>
        </authorList>
    </citation>
    <scope>NUCLEOTIDE SEQUENCE [LARGE SCALE GENOMIC DNA]</scope>
    <source>
        <strain evidence="3 4">LKV-178-WT-2G</strain>
    </source>
</reference>